<feature type="region of interest" description="Disordered" evidence="1">
    <location>
        <begin position="380"/>
        <end position="420"/>
    </location>
</feature>
<feature type="compositionally biased region" description="Polar residues" evidence="1">
    <location>
        <begin position="318"/>
        <end position="340"/>
    </location>
</feature>
<evidence type="ECO:0000313" key="3">
    <source>
        <dbReference type="Proteomes" id="UP000245768"/>
    </source>
</evidence>
<dbReference type="STRING" id="215250.A0A316YWF4"/>
<feature type="compositionally biased region" description="Polar residues" evidence="1">
    <location>
        <begin position="409"/>
        <end position="420"/>
    </location>
</feature>
<evidence type="ECO:0000313" key="2">
    <source>
        <dbReference type="EMBL" id="PWN93114.1"/>
    </source>
</evidence>
<dbReference type="InParanoid" id="A0A316YWF4"/>
<protein>
    <recommendedName>
        <fullName evidence="4">Rgp1-domain-containing protein</fullName>
    </recommendedName>
</protein>
<dbReference type="RefSeq" id="XP_025380312.1">
    <property type="nucleotide sequence ID" value="XM_025520386.1"/>
</dbReference>
<dbReference type="AlphaFoldDB" id="A0A316YWF4"/>
<evidence type="ECO:0008006" key="4">
    <source>
        <dbReference type="Google" id="ProtNLM"/>
    </source>
</evidence>
<dbReference type="Proteomes" id="UP000245768">
    <property type="component" value="Unassembled WGS sequence"/>
</dbReference>
<accession>A0A316YWF4</accession>
<dbReference type="GeneID" id="37042302"/>
<dbReference type="EMBL" id="KZ819634">
    <property type="protein sequence ID" value="PWN93114.1"/>
    <property type="molecule type" value="Genomic_DNA"/>
</dbReference>
<name>A0A316YWF4_9BASI</name>
<feature type="region of interest" description="Disordered" evidence="1">
    <location>
        <begin position="79"/>
        <end position="106"/>
    </location>
</feature>
<feature type="region of interest" description="Disordered" evidence="1">
    <location>
        <begin position="316"/>
        <end position="350"/>
    </location>
</feature>
<feature type="region of interest" description="Disordered" evidence="1">
    <location>
        <begin position="184"/>
        <end position="244"/>
    </location>
</feature>
<organism evidence="2 3">
    <name type="scientific">Acaromyces ingoldii</name>
    <dbReference type="NCBI Taxonomy" id="215250"/>
    <lineage>
        <taxon>Eukaryota</taxon>
        <taxon>Fungi</taxon>
        <taxon>Dikarya</taxon>
        <taxon>Basidiomycota</taxon>
        <taxon>Ustilaginomycotina</taxon>
        <taxon>Exobasidiomycetes</taxon>
        <taxon>Exobasidiales</taxon>
        <taxon>Cryptobasidiaceae</taxon>
        <taxon>Acaromyces</taxon>
    </lineage>
</organism>
<feature type="compositionally biased region" description="Low complexity" evidence="1">
    <location>
        <begin position="79"/>
        <end position="101"/>
    </location>
</feature>
<feature type="compositionally biased region" description="Low complexity" evidence="1">
    <location>
        <begin position="259"/>
        <end position="286"/>
    </location>
</feature>
<feature type="region of interest" description="Disordered" evidence="1">
    <location>
        <begin position="259"/>
        <end position="302"/>
    </location>
</feature>
<dbReference type="InterPro" id="IPR014848">
    <property type="entry name" value="Rgp1"/>
</dbReference>
<dbReference type="PANTHER" id="PTHR12507">
    <property type="entry name" value="REDUCED GROWTH PHENOTYPE 1 RGP1, YEAST -RELATED"/>
    <property type="match status" value="1"/>
</dbReference>
<sequence length="719" mass="76749">MSNLLVEVEPSQSSFFAGEDFHCIITFTNTLVPTPQTQPLPSIPAFGNGQQHLYPEDGYNGTSSPRRAVSFAAPQVESSLGAAGPSSHLASSSISSNSSSGGAWGVKAHNKSKSVDVKTFARQNQLASTFDEGSPEGEGGGDEGYYRRQRAEAEEEEGTRMNEGDEGAEWWYTQLPPRRSLIGKAKPPEVPMAAPAPGQSTPGKRKHMRSKTLHTNIDHNATPAGLGMGYPQTPTSAGAKNGQHQPSLYHRLDAMALEQQQQQLQQSPSGSPLSSRQPSSSLRRPSNPIAASHPHGRKKSVAQVQAEDLVATFELDKQSQQPSPSDANTPTQSLTPTTPRDSFDLRQGSGSNRLGAFYNLGENNTMESVLREDFSNWAKTRDHGRRDSISSIASSSAPGPNTPKALRAPNSSSPLFSTGQTAPGTESLLWSFAQFGGSFEINESLVKPGEFEEVKRKLAGGSSVNGPGSGIPSTPVGGGDLASETSAEMSKDGWGTYLRGMLLRSAPPSSSRSTHRRTGSTLIDTREKTIASRSIPVFCTPPSIVAVDLNLAPGESRSYSFRIPLPPDLPPSYMGKSFSFTYTLTLGTNRLVKSKKGGGRGGGGGGNEQKSRLVRIPLRIYNLVSVTGVTAFFDLTNPVVNLRDEAVVKPVEVGAGFGDGNGSAIGRRDSVTRRERAATLRGESNEDRVKISILTDRRTRRKSEGAGGIYSRPAGFVPR</sequence>
<gene>
    <name evidence="2" type="ORF">FA10DRAFT_263817</name>
</gene>
<dbReference type="OrthoDB" id="1918at2759"/>
<feature type="compositionally biased region" description="Polar residues" evidence="1">
    <location>
        <begin position="232"/>
        <end position="244"/>
    </location>
</feature>
<feature type="region of interest" description="Disordered" evidence="1">
    <location>
        <begin position="126"/>
        <end position="167"/>
    </location>
</feature>
<keyword evidence="3" id="KW-1185">Reference proteome</keyword>
<dbReference type="Pfam" id="PF08737">
    <property type="entry name" value="Rgp1"/>
    <property type="match status" value="1"/>
</dbReference>
<evidence type="ECO:0000256" key="1">
    <source>
        <dbReference type="SAM" id="MobiDB-lite"/>
    </source>
</evidence>
<feature type="region of interest" description="Disordered" evidence="1">
    <location>
        <begin position="459"/>
        <end position="487"/>
    </location>
</feature>
<feature type="compositionally biased region" description="Basic residues" evidence="1">
    <location>
        <begin position="203"/>
        <end position="212"/>
    </location>
</feature>
<feature type="region of interest" description="Disordered" evidence="1">
    <location>
        <begin position="700"/>
        <end position="719"/>
    </location>
</feature>
<feature type="region of interest" description="Disordered" evidence="1">
    <location>
        <begin position="505"/>
        <end position="526"/>
    </location>
</feature>
<reference evidence="2 3" key="1">
    <citation type="journal article" date="2018" name="Mol. Biol. Evol.">
        <title>Broad Genomic Sampling Reveals a Smut Pathogenic Ancestry of the Fungal Clade Ustilaginomycotina.</title>
        <authorList>
            <person name="Kijpornyongpan T."/>
            <person name="Mondo S.J."/>
            <person name="Barry K."/>
            <person name="Sandor L."/>
            <person name="Lee J."/>
            <person name="Lipzen A."/>
            <person name="Pangilinan J."/>
            <person name="LaButti K."/>
            <person name="Hainaut M."/>
            <person name="Henrissat B."/>
            <person name="Grigoriev I.V."/>
            <person name="Spatafora J.W."/>
            <person name="Aime M.C."/>
        </authorList>
    </citation>
    <scope>NUCLEOTIDE SEQUENCE [LARGE SCALE GENOMIC DNA]</scope>
    <source>
        <strain evidence="2 3">MCA 4198</strain>
    </source>
</reference>
<proteinExistence type="predicted"/>
<feature type="compositionally biased region" description="Basic and acidic residues" evidence="1">
    <location>
        <begin position="144"/>
        <end position="163"/>
    </location>
</feature>